<keyword evidence="3" id="KW-1185">Reference proteome</keyword>
<feature type="chain" id="PRO_5045601929" evidence="1">
    <location>
        <begin position="31"/>
        <end position="499"/>
    </location>
</feature>
<sequence length="499" mass="54500">MLVCQCKSALLYWIILLALLPLAVHTTSLAQCAPGAIICETFGAGPRGALPSGQTNFMYRAAACPNDGEYNIVDAVDGSCHGDAWHTVTEDHTPGDVKGNMFIVNASFQPSEFFSQKAEGLCPGVTYEFSMWVLNINKVLQPGICDEYILRNPIIAMRVEQADGTLIREVVQPAVTRSANPVWVQLSMPFVIQTNANDVVVKLINKGLGGCGNDLVIDDISFRPVHPSLSIQFPNTSASETTVCADTRLTLSVGAAAGYPNPVYAWQQSADNVNWTPVPGSGQATYTINPVRAGRTYYRLRNAQPINSAAIGRSQCSAESNVLIVNGRPDAPFNLGDDLALCDGRPVVLQVPNELPAGTSFVWSDQSKNRQLTVSTPGSYWLETNLDGCTYSDTVQAELENCHLEDVYIPDAFSPNSDAVNDKLVVIHSGDFTSYSFRVYDRWGSVIFSSRQAEVHWDGTFRNQPCPVGAYAWTIDYSVLNAKNEERHFVRSGQVMLVR</sequence>
<organism evidence="2 3">
    <name type="scientific">Spirosoma liriopis</name>
    <dbReference type="NCBI Taxonomy" id="2937440"/>
    <lineage>
        <taxon>Bacteria</taxon>
        <taxon>Pseudomonadati</taxon>
        <taxon>Bacteroidota</taxon>
        <taxon>Cytophagia</taxon>
        <taxon>Cytophagales</taxon>
        <taxon>Cytophagaceae</taxon>
        <taxon>Spirosoma</taxon>
    </lineage>
</organism>
<keyword evidence="1" id="KW-0732">Signal</keyword>
<evidence type="ECO:0000313" key="2">
    <source>
        <dbReference type="EMBL" id="MCK8490377.1"/>
    </source>
</evidence>
<gene>
    <name evidence="2" type="ORF">M0L20_00860</name>
</gene>
<accession>A0ABT0HDY7</accession>
<dbReference type="Proteomes" id="UP001202180">
    <property type="component" value="Unassembled WGS sequence"/>
</dbReference>
<reference evidence="2 3" key="1">
    <citation type="submission" date="2022-04" db="EMBL/GenBank/DDBJ databases">
        <title>Spirosoma sp. strain RP8 genome sequencing and assembly.</title>
        <authorList>
            <person name="Jung Y."/>
        </authorList>
    </citation>
    <scope>NUCLEOTIDE SEQUENCE [LARGE SCALE GENOMIC DNA]</scope>
    <source>
        <strain evidence="2 3">RP8</strain>
    </source>
</reference>
<dbReference type="InterPro" id="IPR026341">
    <property type="entry name" value="T9SS_type_B"/>
</dbReference>
<evidence type="ECO:0000256" key="1">
    <source>
        <dbReference type="SAM" id="SignalP"/>
    </source>
</evidence>
<protein>
    <submittedName>
        <fullName evidence="2">Gliding motility-associated C-terminal domain-containing protein</fullName>
    </submittedName>
</protein>
<evidence type="ECO:0000313" key="3">
    <source>
        <dbReference type="Proteomes" id="UP001202180"/>
    </source>
</evidence>
<dbReference type="NCBIfam" id="TIGR04131">
    <property type="entry name" value="Bac_Flav_CTERM"/>
    <property type="match status" value="1"/>
</dbReference>
<name>A0ABT0HDY7_9BACT</name>
<dbReference type="Pfam" id="PF13585">
    <property type="entry name" value="CHU_C"/>
    <property type="match status" value="1"/>
</dbReference>
<proteinExistence type="predicted"/>
<comment type="caution">
    <text evidence="2">The sequence shown here is derived from an EMBL/GenBank/DDBJ whole genome shotgun (WGS) entry which is preliminary data.</text>
</comment>
<dbReference type="Gene3D" id="2.60.40.10">
    <property type="entry name" value="Immunoglobulins"/>
    <property type="match status" value="1"/>
</dbReference>
<dbReference type="RefSeq" id="WP_248475224.1">
    <property type="nucleotide sequence ID" value="NZ_JALPRF010000001.1"/>
</dbReference>
<dbReference type="EMBL" id="JALPRF010000001">
    <property type="protein sequence ID" value="MCK8490377.1"/>
    <property type="molecule type" value="Genomic_DNA"/>
</dbReference>
<feature type="signal peptide" evidence="1">
    <location>
        <begin position="1"/>
        <end position="30"/>
    </location>
</feature>
<dbReference type="InterPro" id="IPR013783">
    <property type="entry name" value="Ig-like_fold"/>
</dbReference>